<dbReference type="InterPro" id="IPR002646">
    <property type="entry name" value="PolA_pol_head_dom"/>
</dbReference>
<evidence type="ECO:0000256" key="5">
    <source>
        <dbReference type="ARBA" id="ARBA00022723"/>
    </source>
</evidence>
<keyword evidence="5" id="KW-0479">Metal-binding</keyword>
<sequence>MAARDAAMLIVRELRDAGHVAYFAGGCVRDALLGHEPKDYDIATDATPEQVRALLPRSRAVGEAFGVVLVRLGGNNVEVATFRSEWGYTDKRRPDHVIFTDAEHDAKRRDFTINGLFADPFERDADTGGDRIIDYVGGRADLAARVVRAIGDPSERFSEDYLRMLRAPRFAARLNFDIEPRTAAAIRPLAKHLGQISRERIGMEVQAMLAGPRPALAVRMVHALRLDGPVLNEDHVDVPLHTLEALTRDASALPYATLLVGWLIDRQFAGELSFERVVNFAGHEAPARLRRWRKALCLSNQHHDQAKAMLALLPVAYRWSALDVARRKRLLAASAWPEALRLLRALPAAREVAALEREAQPLIEEGVAPPPLVDGNDLIKLGLTPGPAFGRLLEEVYDAQLDGRVRDREGALAWVRERARGV</sequence>
<keyword evidence="8" id="KW-0694">RNA-binding</keyword>
<organism evidence="11 12">
    <name type="scientific">Natronomicrosphaera hydrolytica</name>
    <dbReference type="NCBI Taxonomy" id="3242702"/>
    <lineage>
        <taxon>Bacteria</taxon>
        <taxon>Pseudomonadati</taxon>
        <taxon>Planctomycetota</taxon>
        <taxon>Phycisphaerae</taxon>
        <taxon>Phycisphaerales</taxon>
        <taxon>Phycisphaeraceae</taxon>
        <taxon>Natronomicrosphaera</taxon>
    </lineage>
</organism>
<evidence type="ECO:0000256" key="4">
    <source>
        <dbReference type="ARBA" id="ARBA00022695"/>
    </source>
</evidence>
<comment type="cofactor">
    <cofactor evidence="1">
        <name>Mg(2+)</name>
        <dbReference type="ChEBI" id="CHEBI:18420"/>
    </cofactor>
</comment>
<comment type="similarity">
    <text evidence="8">Belongs to the tRNA nucleotidyltransferase/poly(A) polymerase family.</text>
</comment>
<keyword evidence="2 8" id="KW-0808">Transferase</keyword>
<dbReference type="Pfam" id="PF12627">
    <property type="entry name" value="PolyA_pol_RNAbd"/>
    <property type="match status" value="1"/>
</dbReference>
<evidence type="ECO:0000256" key="3">
    <source>
        <dbReference type="ARBA" id="ARBA00022694"/>
    </source>
</evidence>
<evidence type="ECO:0000259" key="9">
    <source>
        <dbReference type="Pfam" id="PF01743"/>
    </source>
</evidence>
<evidence type="ECO:0000313" key="11">
    <source>
        <dbReference type="EMBL" id="MFA9479304.1"/>
    </source>
</evidence>
<keyword evidence="7" id="KW-0460">Magnesium</keyword>
<evidence type="ECO:0000313" key="12">
    <source>
        <dbReference type="Proteomes" id="UP001575105"/>
    </source>
</evidence>
<gene>
    <name evidence="11" type="ORF">ACERK3_13515</name>
</gene>
<keyword evidence="3" id="KW-0819">tRNA processing</keyword>
<accession>A0ABV4U9X0</accession>
<dbReference type="RefSeq" id="WP_425346231.1">
    <property type="nucleotide sequence ID" value="NZ_JBGUBD010000008.1"/>
</dbReference>
<evidence type="ECO:0000256" key="6">
    <source>
        <dbReference type="ARBA" id="ARBA00022741"/>
    </source>
</evidence>
<dbReference type="SUPFAM" id="SSF81301">
    <property type="entry name" value="Nucleotidyltransferase"/>
    <property type="match status" value="1"/>
</dbReference>
<dbReference type="InterPro" id="IPR032828">
    <property type="entry name" value="PolyA_RNA-bd"/>
</dbReference>
<keyword evidence="6" id="KW-0547">Nucleotide-binding</keyword>
<feature type="domain" description="tRNA nucleotidyltransferase/poly(A) polymerase RNA and SrmB- binding" evidence="10">
    <location>
        <begin position="175"/>
        <end position="223"/>
    </location>
</feature>
<dbReference type="PROSITE" id="PS51257">
    <property type="entry name" value="PROKAR_LIPOPROTEIN"/>
    <property type="match status" value="1"/>
</dbReference>
<dbReference type="SUPFAM" id="SSF81891">
    <property type="entry name" value="Poly A polymerase C-terminal region-like"/>
    <property type="match status" value="1"/>
</dbReference>
<dbReference type="PANTHER" id="PTHR46173:SF1">
    <property type="entry name" value="CCA TRNA NUCLEOTIDYLTRANSFERASE 1, MITOCHONDRIAL"/>
    <property type="match status" value="1"/>
</dbReference>
<dbReference type="InterPro" id="IPR043519">
    <property type="entry name" value="NT_sf"/>
</dbReference>
<dbReference type="Gene3D" id="3.30.460.10">
    <property type="entry name" value="Beta Polymerase, domain 2"/>
    <property type="match status" value="1"/>
</dbReference>
<comment type="caution">
    <text evidence="11">The sequence shown here is derived from an EMBL/GenBank/DDBJ whole genome shotgun (WGS) entry which is preliminary data.</text>
</comment>
<keyword evidence="12" id="KW-1185">Reference proteome</keyword>
<evidence type="ECO:0000256" key="2">
    <source>
        <dbReference type="ARBA" id="ARBA00022679"/>
    </source>
</evidence>
<dbReference type="Proteomes" id="UP001575105">
    <property type="component" value="Unassembled WGS sequence"/>
</dbReference>
<dbReference type="Gene3D" id="1.10.3090.10">
    <property type="entry name" value="cca-adding enzyme, domain 2"/>
    <property type="match status" value="1"/>
</dbReference>
<keyword evidence="4" id="KW-0548">Nucleotidyltransferase</keyword>
<dbReference type="EMBL" id="JBGUBD010000008">
    <property type="protein sequence ID" value="MFA9479304.1"/>
    <property type="molecule type" value="Genomic_DNA"/>
</dbReference>
<dbReference type="InterPro" id="IPR050264">
    <property type="entry name" value="Bact_CCA-adding_enz_type3_sf"/>
</dbReference>
<evidence type="ECO:0000259" key="10">
    <source>
        <dbReference type="Pfam" id="PF12627"/>
    </source>
</evidence>
<proteinExistence type="inferred from homology"/>
<reference evidence="11 12" key="1">
    <citation type="submission" date="2024-08" db="EMBL/GenBank/DDBJ databases">
        <title>Whole-genome sequencing of halo(alkali)philic microorganisms from hypersaline lakes.</title>
        <authorList>
            <person name="Sorokin D.Y."/>
            <person name="Merkel A.Y."/>
            <person name="Messina E."/>
            <person name="Yakimov M."/>
        </authorList>
    </citation>
    <scope>NUCLEOTIDE SEQUENCE [LARGE SCALE GENOMIC DNA]</scope>
    <source>
        <strain evidence="11 12">AB-hyl4</strain>
    </source>
</reference>
<dbReference type="Pfam" id="PF01743">
    <property type="entry name" value="PolyA_pol"/>
    <property type="match status" value="1"/>
</dbReference>
<protein>
    <submittedName>
        <fullName evidence="11">CCA tRNA nucleotidyltransferase</fullName>
    </submittedName>
</protein>
<evidence type="ECO:0000256" key="1">
    <source>
        <dbReference type="ARBA" id="ARBA00001946"/>
    </source>
</evidence>
<dbReference type="PANTHER" id="PTHR46173">
    <property type="entry name" value="CCA TRNA NUCLEOTIDYLTRANSFERASE 1, MITOCHONDRIAL"/>
    <property type="match status" value="1"/>
</dbReference>
<evidence type="ECO:0000256" key="7">
    <source>
        <dbReference type="ARBA" id="ARBA00022842"/>
    </source>
</evidence>
<dbReference type="CDD" id="cd05398">
    <property type="entry name" value="NT_ClassII-CCAase"/>
    <property type="match status" value="1"/>
</dbReference>
<evidence type="ECO:0000256" key="8">
    <source>
        <dbReference type="RuleBase" id="RU003953"/>
    </source>
</evidence>
<name>A0ABV4U9X0_9BACT</name>
<feature type="domain" description="Poly A polymerase head" evidence="9">
    <location>
        <begin position="21"/>
        <end position="148"/>
    </location>
</feature>